<reference evidence="1 2" key="1">
    <citation type="journal article" date="2018" name="Front. Plant Sci.">
        <title>Red Clover (Trifolium pratense) and Zigzag Clover (T. medium) - A Picture of Genomic Similarities and Differences.</title>
        <authorList>
            <person name="Dluhosova J."/>
            <person name="Istvanek J."/>
            <person name="Nedelnik J."/>
            <person name="Repkova J."/>
        </authorList>
    </citation>
    <scope>NUCLEOTIDE SEQUENCE [LARGE SCALE GENOMIC DNA]</scope>
    <source>
        <strain evidence="2">cv. 10/8</strain>
        <tissue evidence="1">Leaf</tissue>
    </source>
</reference>
<feature type="non-terminal residue" evidence="1">
    <location>
        <position position="48"/>
    </location>
</feature>
<dbReference type="AlphaFoldDB" id="A0A392SK86"/>
<sequence>MNNFNPPVPSKEILNSCIVVPYIDKIIQQLDNGLRIRIAPKLFDVQLP</sequence>
<comment type="caution">
    <text evidence="1">The sequence shown here is derived from an EMBL/GenBank/DDBJ whole genome shotgun (WGS) entry which is preliminary data.</text>
</comment>
<accession>A0A392SK86</accession>
<dbReference type="Proteomes" id="UP000265520">
    <property type="component" value="Unassembled WGS sequence"/>
</dbReference>
<proteinExistence type="predicted"/>
<protein>
    <submittedName>
        <fullName evidence="1">Uncharacterized protein</fullName>
    </submittedName>
</protein>
<name>A0A392SK86_9FABA</name>
<keyword evidence="2" id="KW-1185">Reference proteome</keyword>
<organism evidence="1 2">
    <name type="scientific">Trifolium medium</name>
    <dbReference type="NCBI Taxonomy" id="97028"/>
    <lineage>
        <taxon>Eukaryota</taxon>
        <taxon>Viridiplantae</taxon>
        <taxon>Streptophyta</taxon>
        <taxon>Embryophyta</taxon>
        <taxon>Tracheophyta</taxon>
        <taxon>Spermatophyta</taxon>
        <taxon>Magnoliopsida</taxon>
        <taxon>eudicotyledons</taxon>
        <taxon>Gunneridae</taxon>
        <taxon>Pentapetalae</taxon>
        <taxon>rosids</taxon>
        <taxon>fabids</taxon>
        <taxon>Fabales</taxon>
        <taxon>Fabaceae</taxon>
        <taxon>Papilionoideae</taxon>
        <taxon>50 kb inversion clade</taxon>
        <taxon>NPAAA clade</taxon>
        <taxon>Hologalegina</taxon>
        <taxon>IRL clade</taxon>
        <taxon>Trifolieae</taxon>
        <taxon>Trifolium</taxon>
    </lineage>
</organism>
<evidence type="ECO:0000313" key="1">
    <source>
        <dbReference type="EMBL" id="MCI49069.1"/>
    </source>
</evidence>
<evidence type="ECO:0000313" key="2">
    <source>
        <dbReference type="Proteomes" id="UP000265520"/>
    </source>
</evidence>
<dbReference type="EMBL" id="LXQA010395473">
    <property type="protein sequence ID" value="MCI49069.1"/>
    <property type="molecule type" value="Genomic_DNA"/>
</dbReference>